<dbReference type="OrthoDB" id="5956163at2759"/>
<dbReference type="InterPro" id="IPR046952">
    <property type="entry name" value="GSHR/TRXR-like"/>
</dbReference>
<evidence type="ECO:0000256" key="1">
    <source>
        <dbReference type="ARBA" id="ARBA00001974"/>
    </source>
</evidence>
<dbReference type="PANTHER" id="PTHR42737">
    <property type="entry name" value="GLUTATHIONE REDUCTASE"/>
    <property type="match status" value="1"/>
</dbReference>
<dbReference type="GO" id="GO:0034599">
    <property type="term" value="P:cellular response to oxidative stress"/>
    <property type="evidence" value="ECO:0007669"/>
    <property type="project" value="TreeGrafter"/>
</dbReference>
<dbReference type="GO" id="GO:0050660">
    <property type="term" value="F:flavin adenine dinucleotide binding"/>
    <property type="evidence" value="ECO:0007669"/>
    <property type="project" value="InterPro"/>
</dbReference>
<protein>
    <submittedName>
        <fullName evidence="9">Glutathione-disulfide reductase</fullName>
    </submittedName>
</protein>
<feature type="domain" description="FAD/NAD(P)-binding" evidence="8">
    <location>
        <begin position="16"/>
        <end position="206"/>
    </location>
</feature>
<dbReference type="Proteomes" id="UP000023152">
    <property type="component" value="Unassembled WGS sequence"/>
</dbReference>
<dbReference type="GO" id="GO:0005739">
    <property type="term" value="C:mitochondrion"/>
    <property type="evidence" value="ECO:0007669"/>
    <property type="project" value="TreeGrafter"/>
</dbReference>
<dbReference type="GO" id="GO:0004362">
    <property type="term" value="F:glutathione-disulfide reductase (NADPH) activity"/>
    <property type="evidence" value="ECO:0007669"/>
    <property type="project" value="TreeGrafter"/>
</dbReference>
<evidence type="ECO:0000256" key="4">
    <source>
        <dbReference type="ARBA" id="ARBA00022827"/>
    </source>
</evidence>
<accession>X6M707</accession>
<dbReference type="PROSITE" id="PS00076">
    <property type="entry name" value="PYRIDINE_REDOX_1"/>
    <property type="match status" value="1"/>
</dbReference>
<evidence type="ECO:0000259" key="8">
    <source>
        <dbReference type="Pfam" id="PF07992"/>
    </source>
</evidence>
<keyword evidence="7" id="KW-0676">Redox-active center</keyword>
<dbReference type="Gene3D" id="3.50.50.60">
    <property type="entry name" value="FAD/NAD(P)-binding domain"/>
    <property type="match status" value="1"/>
</dbReference>
<organism evidence="9 10">
    <name type="scientific">Reticulomyxa filosa</name>
    <dbReference type="NCBI Taxonomy" id="46433"/>
    <lineage>
        <taxon>Eukaryota</taxon>
        <taxon>Sar</taxon>
        <taxon>Rhizaria</taxon>
        <taxon>Retaria</taxon>
        <taxon>Foraminifera</taxon>
        <taxon>Monothalamids</taxon>
        <taxon>Reticulomyxidae</taxon>
        <taxon>Reticulomyxa</taxon>
    </lineage>
</organism>
<comment type="caution">
    <text evidence="9">The sequence shown here is derived from an EMBL/GenBank/DDBJ whole genome shotgun (WGS) entry which is preliminary data.</text>
</comment>
<dbReference type="GO" id="GO:0006749">
    <property type="term" value="P:glutathione metabolic process"/>
    <property type="evidence" value="ECO:0007669"/>
    <property type="project" value="TreeGrafter"/>
</dbReference>
<evidence type="ECO:0000256" key="6">
    <source>
        <dbReference type="ARBA" id="ARBA00023157"/>
    </source>
</evidence>
<proteinExistence type="inferred from homology"/>
<dbReference type="PRINTS" id="PR00368">
    <property type="entry name" value="FADPNR"/>
</dbReference>
<gene>
    <name evidence="9" type="ORF">RFI_27589</name>
</gene>
<dbReference type="GO" id="GO:0005829">
    <property type="term" value="C:cytosol"/>
    <property type="evidence" value="ECO:0007669"/>
    <property type="project" value="TreeGrafter"/>
</dbReference>
<evidence type="ECO:0000256" key="3">
    <source>
        <dbReference type="ARBA" id="ARBA00022630"/>
    </source>
</evidence>
<sequence length="207" mass="23493">MVPKLLLTTKMFVSKCATNLTKKKKKKVILFEKKRLGGTCVNVGCVPKKVMWTAANVASTLRHDAPNFGFSFDNLRLDWKTLKERRDNYVKYLNRIYEKNLNDSKVSCVFSHAKFVAPNIVQSTEDGKRYTADNILIGVGGFPYRPDIPGKEYVYTSDDFFNKLDRLPKRVAVVGAGYIAVELAQVLKELGSDVSLLIRGRHPLRKF</sequence>
<evidence type="ECO:0000256" key="7">
    <source>
        <dbReference type="ARBA" id="ARBA00023284"/>
    </source>
</evidence>
<keyword evidence="6" id="KW-1015">Disulfide bond</keyword>
<comment type="similarity">
    <text evidence="2">Belongs to the class-I pyridine nucleotide-disulfide oxidoreductase family.</text>
</comment>
<evidence type="ECO:0000313" key="9">
    <source>
        <dbReference type="EMBL" id="ETO09783.1"/>
    </source>
</evidence>
<dbReference type="PANTHER" id="PTHR42737:SF2">
    <property type="entry name" value="GLUTATHIONE REDUCTASE"/>
    <property type="match status" value="1"/>
</dbReference>
<dbReference type="EMBL" id="ASPP01023906">
    <property type="protein sequence ID" value="ETO09783.1"/>
    <property type="molecule type" value="Genomic_DNA"/>
</dbReference>
<keyword evidence="10" id="KW-1185">Reference proteome</keyword>
<dbReference type="SUPFAM" id="SSF51905">
    <property type="entry name" value="FAD/NAD(P)-binding domain"/>
    <property type="match status" value="1"/>
</dbReference>
<dbReference type="InterPro" id="IPR036188">
    <property type="entry name" value="FAD/NAD-bd_sf"/>
</dbReference>
<feature type="non-terminal residue" evidence="9">
    <location>
        <position position="207"/>
    </location>
</feature>
<keyword evidence="5" id="KW-0560">Oxidoreductase</keyword>
<evidence type="ECO:0000256" key="5">
    <source>
        <dbReference type="ARBA" id="ARBA00023002"/>
    </source>
</evidence>
<dbReference type="Pfam" id="PF07992">
    <property type="entry name" value="Pyr_redox_2"/>
    <property type="match status" value="1"/>
</dbReference>
<reference evidence="9 10" key="1">
    <citation type="journal article" date="2013" name="Curr. Biol.">
        <title>The Genome of the Foraminiferan Reticulomyxa filosa.</title>
        <authorList>
            <person name="Glockner G."/>
            <person name="Hulsmann N."/>
            <person name="Schleicher M."/>
            <person name="Noegel A.A."/>
            <person name="Eichinger L."/>
            <person name="Gallinger C."/>
            <person name="Pawlowski J."/>
            <person name="Sierra R."/>
            <person name="Euteneuer U."/>
            <person name="Pillet L."/>
            <person name="Moustafa A."/>
            <person name="Platzer M."/>
            <person name="Groth M."/>
            <person name="Szafranski K."/>
            <person name="Schliwa M."/>
        </authorList>
    </citation>
    <scope>NUCLEOTIDE SEQUENCE [LARGE SCALE GENOMIC DNA]</scope>
</reference>
<keyword evidence="3" id="KW-0285">Flavoprotein</keyword>
<dbReference type="PRINTS" id="PR00411">
    <property type="entry name" value="PNDRDTASEI"/>
</dbReference>
<comment type="cofactor">
    <cofactor evidence="1">
        <name>FAD</name>
        <dbReference type="ChEBI" id="CHEBI:57692"/>
    </cofactor>
</comment>
<evidence type="ECO:0000256" key="2">
    <source>
        <dbReference type="ARBA" id="ARBA00007532"/>
    </source>
</evidence>
<dbReference type="GO" id="GO:0045454">
    <property type="term" value="P:cell redox homeostasis"/>
    <property type="evidence" value="ECO:0007669"/>
    <property type="project" value="InterPro"/>
</dbReference>
<name>X6M707_RETFI</name>
<dbReference type="AlphaFoldDB" id="X6M707"/>
<dbReference type="InterPro" id="IPR012999">
    <property type="entry name" value="Pyr_OxRdtase_I_AS"/>
</dbReference>
<dbReference type="InterPro" id="IPR023753">
    <property type="entry name" value="FAD/NAD-binding_dom"/>
</dbReference>
<keyword evidence="4" id="KW-0274">FAD</keyword>
<evidence type="ECO:0000313" key="10">
    <source>
        <dbReference type="Proteomes" id="UP000023152"/>
    </source>
</evidence>